<evidence type="ECO:0000259" key="1">
    <source>
        <dbReference type="Pfam" id="PF01872"/>
    </source>
</evidence>
<organism evidence="2 3">
    <name type="scientific">Nonomuraea africana</name>
    <dbReference type="NCBI Taxonomy" id="46171"/>
    <lineage>
        <taxon>Bacteria</taxon>
        <taxon>Bacillati</taxon>
        <taxon>Actinomycetota</taxon>
        <taxon>Actinomycetes</taxon>
        <taxon>Streptosporangiales</taxon>
        <taxon>Streptosporangiaceae</taxon>
        <taxon>Nonomuraea</taxon>
    </lineage>
</organism>
<dbReference type="Proteomes" id="UP000661607">
    <property type="component" value="Unassembled WGS sequence"/>
</dbReference>
<proteinExistence type="predicted"/>
<accession>A0ABR9KTT6</accession>
<feature type="domain" description="Bacterial bifunctional deaminase-reductase C-terminal" evidence="1">
    <location>
        <begin position="28"/>
        <end position="113"/>
    </location>
</feature>
<evidence type="ECO:0000313" key="3">
    <source>
        <dbReference type="Proteomes" id="UP000661607"/>
    </source>
</evidence>
<dbReference type="SUPFAM" id="SSF53597">
    <property type="entry name" value="Dihydrofolate reductase-like"/>
    <property type="match status" value="1"/>
</dbReference>
<reference evidence="2 3" key="1">
    <citation type="submission" date="2020-10" db="EMBL/GenBank/DDBJ databases">
        <title>Sequencing the genomes of 1000 actinobacteria strains.</title>
        <authorList>
            <person name="Klenk H.-P."/>
        </authorList>
    </citation>
    <scope>NUCLEOTIDE SEQUENCE [LARGE SCALE GENOMIC DNA]</scope>
    <source>
        <strain evidence="2 3">DSM 43748</strain>
    </source>
</reference>
<name>A0ABR9KTT6_9ACTN</name>
<keyword evidence="3" id="KW-1185">Reference proteome</keyword>
<dbReference type="Pfam" id="PF01872">
    <property type="entry name" value="RibD_C"/>
    <property type="match status" value="1"/>
</dbReference>
<dbReference type="InterPro" id="IPR024072">
    <property type="entry name" value="DHFR-like_dom_sf"/>
</dbReference>
<dbReference type="EMBL" id="JADBEF010000001">
    <property type="protein sequence ID" value="MBE1565449.1"/>
    <property type="molecule type" value="Genomic_DNA"/>
</dbReference>
<gene>
    <name evidence="2" type="ORF">H4W81_008228</name>
</gene>
<dbReference type="InterPro" id="IPR002734">
    <property type="entry name" value="RibDG_C"/>
</dbReference>
<comment type="caution">
    <text evidence="2">The sequence shown here is derived from an EMBL/GenBank/DDBJ whole genome shotgun (WGS) entry which is preliminary data.</text>
</comment>
<evidence type="ECO:0000313" key="2">
    <source>
        <dbReference type="EMBL" id="MBE1565449.1"/>
    </source>
</evidence>
<dbReference type="RefSeq" id="WP_318782378.1">
    <property type="nucleotide sequence ID" value="NZ_BAAASY010000005.1"/>
</dbReference>
<sequence length="122" mass="13277">MPVGTPALDEGITSPYSPLRQYVLSTTLPDSTDPEVEIVRGEPLELVRRLKKEEGMDIYLAGGGRLAAAVLPEIDELIIKHYPVVAGTGVPAFSGEFRPTLFIPTTSETFSNGARVTWYART</sequence>
<protein>
    <submittedName>
        <fullName evidence="2">Dihydrofolate reductase</fullName>
    </submittedName>
</protein>
<dbReference type="Gene3D" id="3.40.430.10">
    <property type="entry name" value="Dihydrofolate Reductase, subunit A"/>
    <property type="match status" value="1"/>
</dbReference>